<dbReference type="EMBL" id="WNYA01032207">
    <property type="protein sequence ID" value="KAG8537235.1"/>
    <property type="molecule type" value="Genomic_DNA"/>
</dbReference>
<keyword evidence="1" id="KW-1133">Transmembrane helix</keyword>
<keyword evidence="1" id="KW-0472">Membrane</keyword>
<evidence type="ECO:0000256" key="1">
    <source>
        <dbReference type="SAM" id="Phobius"/>
    </source>
</evidence>
<feature type="transmembrane region" description="Helical" evidence="1">
    <location>
        <begin position="63"/>
        <end position="85"/>
    </location>
</feature>
<gene>
    <name evidence="2" type="ORF">GDO81_024853</name>
</gene>
<evidence type="ECO:0000313" key="2">
    <source>
        <dbReference type="EMBL" id="KAG8537235.1"/>
    </source>
</evidence>
<sequence>MFRPLVTSKAVAERFILSYVSLLPPSVHFYLYCSISCSFLHFSLLFLGFMLQSHPKLHLYLRITPPAALYSELLCFVVSCGIYYLPPSLYNNQMS</sequence>
<keyword evidence="1" id="KW-0812">Transmembrane</keyword>
<reference evidence="2" key="1">
    <citation type="thesis" date="2020" institute="ProQuest LLC" country="789 East Eisenhower Parkway, Ann Arbor, MI, USA">
        <title>Comparative Genomics and Chromosome Evolution.</title>
        <authorList>
            <person name="Mudd A.B."/>
        </authorList>
    </citation>
    <scope>NUCLEOTIDE SEQUENCE</scope>
    <source>
        <strain evidence="2">237g6f4</strain>
        <tissue evidence="2">Blood</tissue>
    </source>
</reference>
<comment type="caution">
    <text evidence="2">The sequence shown here is derived from an EMBL/GenBank/DDBJ whole genome shotgun (WGS) entry which is preliminary data.</text>
</comment>
<keyword evidence="3" id="KW-1185">Reference proteome</keyword>
<dbReference type="Proteomes" id="UP000824782">
    <property type="component" value="Unassembled WGS sequence"/>
</dbReference>
<organism evidence="2 3">
    <name type="scientific">Engystomops pustulosus</name>
    <name type="common">Tungara frog</name>
    <name type="synonym">Physalaemus pustulosus</name>
    <dbReference type="NCBI Taxonomy" id="76066"/>
    <lineage>
        <taxon>Eukaryota</taxon>
        <taxon>Metazoa</taxon>
        <taxon>Chordata</taxon>
        <taxon>Craniata</taxon>
        <taxon>Vertebrata</taxon>
        <taxon>Euteleostomi</taxon>
        <taxon>Amphibia</taxon>
        <taxon>Batrachia</taxon>
        <taxon>Anura</taxon>
        <taxon>Neobatrachia</taxon>
        <taxon>Hyloidea</taxon>
        <taxon>Leptodactylidae</taxon>
        <taxon>Leiuperinae</taxon>
        <taxon>Engystomops</taxon>
    </lineage>
</organism>
<proteinExistence type="predicted"/>
<protein>
    <submittedName>
        <fullName evidence="2">Uncharacterized protein</fullName>
    </submittedName>
</protein>
<dbReference type="AlphaFoldDB" id="A0AAV6YNG1"/>
<feature type="transmembrane region" description="Helical" evidence="1">
    <location>
        <begin position="29"/>
        <end position="51"/>
    </location>
</feature>
<accession>A0AAV6YNG1</accession>
<evidence type="ECO:0000313" key="3">
    <source>
        <dbReference type="Proteomes" id="UP000824782"/>
    </source>
</evidence>
<name>A0AAV6YNG1_ENGPU</name>